<comment type="cofactor">
    <cofactor evidence="1">
        <name>Zn(2+)</name>
        <dbReference type="ChEBI" id="CHEBI:29105"/>
    </cofactor>
</comment>
<dbReference type="SUPFAM" id="SSF102215">
    <property type="entry name" value="Creatininase"/>
    <property type="match status" value="1"/>
</dbReference>
<dbReference type="EC" id="3.5.2.10" evidence="6"/>
<protein>
    <submittedName>
        <fullName evidence="6">Creatinine amidohydrolase</fullName>
        <ecNumber evidence="6">3.5.2.10</ecNumber>
    </submittedName>
</protein>
<sequence>MRLEEMSWPTVSSVSRDAAVVVPIAAVEQHGAHLPVFTDSMLLGEVVRRSAEVLGDEVVWAPLLWLGNSHHHMDFPGTLSAAPRTYLDVLGDLIENMLTHGFRRIVLLNGHGGNIVPASQAVFEARQRHRQRTDLLLLSATYWLLGSQPTDLGPGFVQNSMGHACEWETSMILKLAPRLVGEIDAIEPVSMGDPFEPASRGWITKDRSAPGHIGDPRQASAEKGEILFSRFSEDVAAFLKRVASWDGRSWGSEK</sequence>
<evidence type="ECO:0000256" key="3">
    <source>
        <dbReference type="ARBA" id="ARBA00022801"/>
    </source>
</evidence>
<evidence type="ECO:0000256" key="5">
    <source>
        <dbReference type="ARBA" id="ARBA00024029"/>
    </source>
</evidence>
<evidence type="ECO:0000256" key="1">
    <source>
        <dbReference type="ARBA" id="ARBA00001947"/>
    </source>
</evidence>
<dbReference type="InterPro" id="IPR003785">
    <property type="entry name" value="Creatininase/forma_Hydrolase"/>
</dbReference>
<evidence type="ECO:0000313" key="7">
    <source>
        <dbReference type="Proteomes" id="UP000186309"/>
    </source>
</evidence>
<dbReference type="OrthoDB" id="9801445at2"/>
<dbReference type="KEGG" id="pbor:BSF38_05328"/>
<dbReference type="Proteomes" id="UP000186309">
    <property type="component" value="Chromosome"/>
</dbReference>
<dbReference type="Gene3D" id="3.40.50.10310">
    <property type="entry name" value="Creatininase"/>
    <property type="match status" value="1"/>
</dbReference>
<dbReference type="STRING" id="1387353.BSF38_05328"/>
<keyword evidence="7" id="KW-1185">Reference proteome</keyword>
<organism evidence="6 7">
    <name type="scientific">Paludisphaera borealis</name>
    <dbReference type="NCBI Taxonomy" id="1387353"/>
    <lineage>
        <taxon>Bacteria</taxon>
        <taxon>Pseudomonadati</taxon>
        <taxon>Planctomycetota</taxon>
        <taxon>Planctomycetia</taxon>
        <taxon>Isosphaerales</taxon>
        <taxon>Isosphaeraceae</taxon>
        <taxon>Paludisphaera</taxon>
    </lineage>
</organism>
<dbReference type="GO" id="GO:0009231">
    <property type="term" value="P:riboflavin biosynthetic process"/>
    <property type="evidence" value="ECO:0007669"/>
    <property type="project" value="TreeGrafter"/>
</dbReference>
<dbReference type="GO" id="GO:0047789">
    <property type="term" value="F:creatininase activity"/>
    <property type="evidence" value="ECO:0007669"/>
    <property type="project" value="UniProtKB-EC"/>
</dbReference>
<evidence type="ECO:0000313" key="6">
    <source>
        <dbReference type="EMBL" id="APW63752.1"/>
    </source>
</evidence>
<keyword evidence="2" id="KW-0479">Metal-binding</keyword>
<dbReference type="GO" id="GO:0046872">
    <property type="term" value="F:metal ion binding"/>
    <property type="evidence" value="ECO:0007669"/>
    <property type="project" value="UniProtKB-KW"/>
</dbReference>
<dbReference type="PANTHER" id="PTHR35005">
    <property type="entry name" value="3-DEHYDRO-SCYLLO-INOSOSE HYDROLASE"/>
    <property type="match status" value="1"/>
</dbReference>
<dbReference type="EMBL" id="CP019082">
    <property type="protein sequence ID" value="APW63752.1"/>
    <property type="molecule type" value="Genomic_DNA"/>
</dbReference>
<comment type="similarity">
    <text evidence="5">Belongs to the creatininase superfamily.</text>
</comment>
<dbReference type="PANTHER" id="PTHR35005:SF1">
    <property type="entry name" value="2-AMINO-5-FORMYLAMINO-6-RIBOSYLAMINOPYRIMIDIN-4(3H)-ONE 5'-MONOPHOSPHATE DEFORMYLASE"/>
    <property type="match status" value="1"/>
</dbReference>
<evidence type="ECO:0000256" key="4">
    <source>
        <dbReference type="ARBA" id="ARBA00022833"/>
    </source>
</evidence>
<dbReference type="AlphaFoldDB" id="A0A1U7CXS4"/>
<keyword evidence="3 6" id="KW-0378">Hydrolase</keyword>
<name>A0A1U7CXS4_9BACT</name>
<evidence type="ECO:0000256" key="2">
    <source>
        <dbReference type="ARBA" id="ARBA00022723"/>
    </source>
</evidence>
<reference evidence="7" key="1">
    <citation type="submission" date="2016-12" db="EMBL/GenBank/DDBJ databases">
        <title>Comparative genomics of four Isosphaeraceae planctomycetes: a common pool of plasmids and glycoside hydrolase genes.</title>
        <authorList>
            <person name="Ivanova A."/>
        </authorList>
    </citation>
    <scope>NUCLEOTIDE SEQUENCE [LARGE SCALE GENOMIC DNA]</scope>
    <source>
        <strain evidence="7">PX4</strain>
    </source>
</reference>
<dbReference type="InterPro" id="IPR024087">
    <property type="entry name" value="Creatininase-like_sf"/>
</dbReference>
<dbReference type="Pfam" id="PF02633">
    <property type="entry name" value="Creatininase"/>
    <property type="match status" value="1"/>
</dbReference>
<dbReference type="GO" id="GO:0016811">
    <property type="term" value="F:hydrolase activity, acting on carbon-nitrogen (but not peptide) bonds, in linear amides"/>
    <property type="evidence" value="ECO:0007669"/>
    <property type="project" value="TreeGrafter"/>
</dbReference>
<dbReference type="RefSeq" id="WP_076350063.1">
    <property type="nucleotide sequence ID" value="NZ_CP019082.1"/>
</dbReference>
<accession>A0A1U7CXS4</accession>
<gene>
    <name evidence="6" type="primary">crnA_2</name>
    <name evidence="6" type="ORF">BSF38_05328</name>
</gene>
<keyword evidence="4" id="KW-0862">Zinc</keyword>
<proteinExistence type="inferred from homology"/>